<keyword evidence="1" id="KW-0175">Coiled coil</keyword>
<sequence length="1198" mass="129288">MESRQPPHFTVEKQRRSSPRATSTENDSSSLTYPSGPETSATPATGSSSDAAAGSSGTHCVASARAAVVAAATASSRTPPHNSDGAARHRAPGSGTLGSFLDTTAFASPAPTFASSPEYGRAMAYLLDSVASFSSTSPSRTPPRSSSSSPVRKAAHPSSRQRQSQQQQRQLSFAQATAQPMRSANVKGGGDDWPEWPRRSPRRQQQQEHQQDHRSAQEHNPLTAFRGVQHEPAPTTTEGAATYTSTISADDETVSQLSTPLREMREHHGSDWASPSEVLHLRALYQDVTSRYMREVQAVQGELAKAQEECAAYARERRKILELQQAYQDGVVACGRAKEREAQWIEERALLRVQMERVMVENQRLQLYIAKKQHSHNHHVPLRGGATGSHERVRAAVQAVTSAAAATSSVSPSPSAPWPPLPPTVAPTTTTMTGYLASPQSVEGPGATVFVPLPGAPRGTVTGMEQVEGTSPYTFLSSESSSPEALQYHAPQQGGRAAFETPPPLVSPPTSRQFALARSTLPTSATGAAGAQPPHSTPLQRTYPSETGDDTRTNQPGVGGDHGGPSLQQQRDYSRRHPCGGVKHDEVPHNSFLMTPSLSSSEAAMSRSVGTSVLGATSGSEGGRLGAGKSARPLRPQRVCLDNEENETDNATGEGEFSPSYARGVTDLSTTSGGSSSPSPAANIRAVLTGGGLMQAPEQRVSRHNHCGSRRLAEQWRGEATAERAAAELPTTTATITTTTPSLGSTAMATTSSSWSLQYLYQLPRTPAEALQEELRMLKELGRLGEANQVLQARLDYVEVTKEIDTKRCEQQYLRLVQAHDQSRHNAAQWELSSQQLESEVRLSETKCAELQNALEDVLQQAKRQQELSQARLVELETSCREALVATRDEAMKKICALRSFLREAAASLATTSASALSPAAAHEVVQLREEAEQNQRTLESLRSELHALRAAHSELQDEHSVLQAEAKMCRTRLESDLESSRELLAAACRDQQCAESRIDELEAEVERLRGAVVVSEGCMHAMEERLRVATDEVTLQQGQLDEASAWQARALGAEEELSSQRSYYEKEIEVYKTAACAMQDRHHAEVEGLVRRCEKLQVRYAAAKVRLAAAVSRSGAATVFTTAGGCAKTRRSRHSKTEGGNVPVSTASPRPPVAITTEASLPHCTAIAYDSLQALRASGQVTEQLIRSLNRSTSSYC</sequence>
<feature type="compositionally biased region" description="Low complexity" evidence="2">
    <location>
        <begin position="134"/>
        <end position="150"/>
    </location>
</feature>
<dbReference type="EMBL" id="CALQ01000526">
    <property type="protein sequence ID" value="CCM14297.1"/>
    <property type="molecule type" value="Genomic_DNA"/>
</dbReference>
<protein>
    <submittedName>
        <fullName evidence="3">Uncharacterized protein</fullName>
    </submittedName>
</protein>
<feature type="compositionally biased region" description="Polar residues" evidence="2">
    <location>
        <begin position="19"/>
        <end position="33"/>
    </location>
</feature>
<feature type="coiled-coil region" evidence="1">
    <location>
        <begin position="289"/>
        <end position="323"/>
    </location>
</feature>
<feature type="compositionally biased region" description="Low complexity" evidence="2">
    <location>
        <begin position="233"/>
        <end position="246"/>
    </location>
</feature>
<feature type="coiled-coil region" evidence="1">
    <location>
        <begin position="834"/>
        <end position="879"/>
    </location>
</feature>
<feature type="compositionally biased region" description="Low complexity" evidence="2">
    <location>
        <begin position="39"/>
        <end position="78"/>
    </location>
</feature>
<organism evidence="3">
    <name type="scientific">Leishmania guyanensis</name>
    <dbReference type="NCBI Taxonomy" id="5670"/>
    <lineage>
        <taxon>Eukaryota</taxon>
        <taxon>Discoba</taxon>
        <taxon>Euglenozoa</taxon>
        <taxon>Kinetoplastea</taxon>
        <taxon>Metakinetoplastina</taxon>
        <taxon>Trypanosomatida</taxon>
        <taxon>Trypanosomatidae</taxon>
        <taxon>Leishmaniinae</taxon>
        <taxon>Leishmania</taxon>
        <taxon>Leishmania guyanensis species complex</taxon>
    </lineage>
</organism>
<evidence type="ECO:0000313" key="3">
    <source>
        <dbReference type="EMBL" id="CCM14297.1"/>
    </source>
</evidence>
<feature type="region of interest" description="Disordered" evidence="2">
    <location>
        <begin position="1"/>
        <end position="102"/>
    </location>
</feature>
<feature type="compositionally biased region" description="Low complexity" evidence="2">
    <location>
        <begin position="597"/>
        <end position="608"/>
    </location>
</feature>
<feature type="compositionally biased region" description="Basic and acidic residues" evidence="2">
    <location>
        <begin position="205"/>
        <end position="217"/>
    </location>
</feature>
<feature type="compositionally biased region" description="Polar residues" evidence="2">
    <location>
        <begin position="473"/>
        <end position="484"/>
    </location>
</feature>
<feature type="region of interest" description="Disordered" evidence="2">
    <location>
        <begin position="473"/>
        <end position="682"/>
    </location>
</feature>
<feature type="compositionally biased region" description="Basic and acidic residues" evidence="2">
    <location>
        <begin position="1"/>
        <end position="15"/>
    </location>
</feature>
<accession>A0A1E1IT66</accession>
<feature type="compositionally biased region" description="Low complexity" evidence="2">
    <location>
        <begin position="669"/>
        <end position="682"/>
    </location>
</feature>
<feature type="compositionally biased region" description="Polar residues" evidence="2">
    <location>
        <begin position="171"/>
        <end position="182"/>
    </location>
</feature>
<name>A0A1E1IT66_LEIGU</name>
<feature type="compositionally biased region" description="Low complexity" evidence="2">
    <location>
        <begin position="158"/>
        <end position="170"/>
    </location>
</feature>
<dbReference type="AlphaFoldDB" id="A0A1E1IT66"/>
<feature type="coiled-coil region" evidence="1">
    <location>
        <begin position="925"/>
        <end position="1012"/>
    </location>
</feature>
<proteinExistence type="predicted"/>
<feature type="region of interest" description="Disordered" evidence="2">
    <location>
        <begin position="1130"/>
        <end position="1153"/>
    </location>
</feature>
<feature type="compositionally biased region" description="Polar residues" evidence="2">
    <location>
        <begin position="609"/>
        <end position="619"/>
    </location>
</feature>
<evidence type="ECO:0000256" key="1">
    <source>
        <dbReference type="SAM" id="Coils"/>
    </source>
</evidence>
<evidence type="ECO:0000256" key="2">
    <source>
        <dbReference type="SAM" id="MobiDB-lite"/>
    </source>
</evidence>
<gene>
    <name evidence="3" type="primary">LgM4147LRVhigh.17.00630.00620</name>
    <name evidence="3" type="ORF">BN36_1718010</name>
</gene>
<feature type="region of interest" description="Disordered" evidence="2">
    <location>
        <begin position="132"/>
        <end position="255"/>
    </location>
</feature>
<reference evidence="3" key="1">
    <citation type="submission" date="2012-08" db="EMBL/GenBank/DDBJ databases">
        <title>Comparative genomics of metastatic and non-metastatic Leishmania guyanensis provides insights into polygenic factors involved in Leishmania RNA virus infection.</title>
        <authorList>
            <person name="Smith D."/>
            <person name="Hertz-Fowler C."/>
            <person name="Martin R."/>
            <person name="Dickens N."/>
            <person name="Fasel N."/>
            <person name="Falquet L."/>
            <person name="Beverley S."/>
            <person name="Zangger H."/>
            <person name="Calderon-Copete S."/>
            <person name="Mottram J."/>
            <person name="Xenarios I."/>
        </authorList>
    </citation>
    <scope>NUCLEOTIDE SEQUENCE</scope>
    <source>
        <strain evidence="3">MHOM/BR/75/M4147/SSU:IR2SAT-LUC</strain>
    </source>
</reference>